<dbReference type="Proteomes" id="UP001066276">
    <property type="component" value="Chromosome 7"/>
</dbReference>
<sequence length="148" mass="15614">MRCPSSPRGASEQLLPLRSPQPPCRHLRAPGSGPAARPGTDSSRGPPAGSAPSRSSTPPPAAPQESTTGSTLLFGLSPVPPLLALPEELGDGGVIQYDARYSRKWVTFETREAIGGNRGVEFIRSVAGILQLEQYKNEVEKGKLATTI</sequence>
<dbReference type="EMBL" id="JANPWB010000011">
    <property type="protein sequence ID" value="KAJ1131637.1"/>
    <property type="molecule type" value="Genomic_DNA"/>
</dbReference>
<evidence type="ECO:0000256" key="1">
    <source>
        <dbReference type="SAM" id="MobiDB-lite"/>
    </source>
</evidence>
<feature type="compositionally biased region" description="Low complexity" evidence="1">
    <location>
        <begin position="42"/>
        <end position="56"/>
    </location>
</feature>
<evidence type="ECO:0000313" key="3">
    <source>
        <dbReference type="Proteomes" id="UP001066276"/>
    </source>
</evidence>
<accession>A0AAV7PTK5</accession>
<name>A0AAV7PTK5_PLEWA</name>
<gene>
    <name evidence="2" type="ORF">NDU88_009972</name>
</gene>
<keyword evidence="3" id="KW-1185">Reference proteome</keyword>
<organism evidence="2 3">
    <name type="scientific">Pleurodeles waltl</name>
    <name type="common">Iberian ribbed newt</name>
    <dbReference type="NCBI Taxonomy" id="8319"/>
    <lineage>
        <taxon>Eukaryota</taxon>
        <taxon>Metazoa</taxon>
        <taxon>Chordata</taxon>
        <taxon>Craniata</taxon>
        <taxon>Vertebrata</taxon>
        <taxon>Euteleostomi</taxon>
        <taxon>Amphibia</taxon>
        <taxon>Batrachia</taxon>
        <taxon>Caudata</taxon>
        <taxon>Salamandroidea</taxon>
        <taxon>Salamandridae</taxon>
        <taxon>Pleurodelinae</taxon>
        <taxon>Pleurodeles</taxon>
    </lineage>
</organism>
<comment type="caution">
    <text evidence="2">The sequence shown here is derived from an EMBL/GenBank/DDBJ whole genome shotgun (WGS) entry which is preliminary data.</text>
</comment>
<dbReference type="AlphaFoldDB" id="A0AAV7PTK5"/>
<evidence type="ECO:0000313" key="2">
    <source>
        <dbReference type="EMBL" id="KAJ1131637.1"/>
    </source>
</evidence>
<feature type="region of interest" description="Disordered" evidence="1">
    <location>
        <begin position="1"/>
        <end position="74"/>
    </location>
</feature>
<proteinExistence type="predicted"/>
<reference evidence="2" key="1">
    <citation type="journal article" date="2022" name="bioRxiv">
        <title>Sequencing and chromosome-scale assembly of the giantPleurodeles waltlgenome.</title>
        <authorList>
            <person name="Brown T."/>
            <person name="Elewa A."/>
            <person name="Iarovenko S."/>
            <person name="Subramanian E."/>
            <person name="Araus A.J."/>
            <person name="Petzold A."/>
            <person name="Susuki M."/>
            <person name="Suzuki K.-i.T."/>
            <person name="Hayashi T."/>
            <person name="Toyoda A."/>
            <person name="Oliveira C."/>
            <person name="Osipova E."/>
            <person name="Leigh N.D."/>
            <person name="Simon A."/>
            <person name="Yun M.H."/>
        </authorList>
    </citation>
    <scope>NUCLEOTIDE SEQUENCE</scope>
    <source>
        <strain evidence="2">20211129_DDA</strain>
        <tissue evidence="2">Liver</tissue>
    </source>
</reference>
<protein>
    <submittedName>
        <fullName evidence="2">Uncharacterized protein</fullName>
    </submittedName>
</protein>